<dbReference type="GO" id="GO:0030288">
    <property type="term" value="C:outer membrane-bounded periplasmic space"/>
    <property type="evidence" value="ECO:0007669"/>
    <property type="project" value="UniProtKB-ARBA"/>
</dbReference>
<proteinExistence type="inferred from homology"/>
<comment type="subcellular location">
    <subcellularLocation>
        <location evidence="1">Periplasm</location>
    </subcellularLocation>
</comment>
<dbReference type="RefSeq" id="WP_124965840.1">
    <property type="nucleotide sequence ID" value="NZ_RRAZ01000024.1"/>
</dbReference>
<name>A0A3P3DID9_9RHOB</name>
<dbReference type="EMBL" id="RRAZ01000024">
    <property type="protein sequence ID" value="RRH72388.1"/>
    <property type="molecule type" value="Genomic_DNA"/>
</dbReference>
<dbReference type="InterPro" id="IPR030678">
    <property type="entry name" value="Peptide/Ni-bd"/>
</dbReference>
<keyword evidence="4 5" id="KW-0732">Signal</keyword>
<dbReference type="InterPro" id="IPR039424">
    <property type="entry name" value="SBP_5"/>
</dbReference>
<dbReference type="PANTHER" id="PTHR30290:SF10">
    <property type="entry name" value="PERIPLASMIC OLIGOPEPTIDE-BINDING PROTEIN-RELATED"/>
    <property type="match status" value="1"/>
</dbReference>
<accession>A0A3P3DID9</accession>
<comment type="caution">
    <text evidence="7">The sequence shown here is derived from an EMBL/GenBank/DDBJ whole genome shotgun (WGS) entry which is preliminary data.</text>
</comment>
<dbReference type="PROSITE" id="PS51318">
    <property type="entry name" value="TAT"/>
    <property type="match status" value="1"/>
</dbReference>
<dbReference type="CDD" id="cd08512">
    <property type="entry name" value="PBP2_NikA_DppA_OppA_like_7"/>
    <property type="match status" value="1"/>
</dbReference>
<feature type="signal peptide" evidence="5">
    <location>
        <begin position="1"/>
        <end position="28"/>
    </location>
</feature>
<evidence type="ECO:0000313" key="8">
    <source>
        <dbReference type="Proteomes" id="UP000282125"/>
    </source>
</evidence>
<dbReference type="Gene3D" id="3.10.105.10">
    <property type="entry name" value="Dipeptide-binding Protein, Domain 3"/>
    <property type="match status" value="1"/>
</dbReference>
<evidence type="ECO:0000256" key="5">
    <source>
        <dbReference type="SAM" id="SignalP"/>
    </source>
</evidence>
<dbReference type="PIRSF" id="PIRSF002741">
    <property type="entry name" value="MppA"/>
    <property type="match status" value="1"/>
</dbReference>
<dbReference type="FunFam" id="3.90.76.10:FF:000007">
    <property type="entry name" value="Dipeptide ABC transporter periplasmic dipeptide-binding protein"/>
    <property type="match status" value="1"/>
</dbReference>
<feature type="domain" description="Solute-binding protein family 5" evidence="6">
    <location>
        <begin position="89"/>
        <end position="458"/>
    </location>
</feature>
<dbReference type="PANTHER" id="PTHR30290">
    <property type="entry name" value="PERIPLASMIC BINDING COMPONENT OF ABC TRANSPORTER"/>
    <property type="match status" value="1"/>
</dbReference>
<gene>
    <name evidence="7" type="ORF">EG244_14860</name>
</gene>
<dbReference type="GO" id="GO:0015833">
    <property type="term" value="P:peptide transport"/>
    <property type="evidence" value="ECO:0007669"/>
    <property type="project" value="TreeGrafter"/>
</dbReference>
<evidence type="ECO:0000256" key="2">
    <source>
        <dbReference type="ARBA" id="ARBA00005695"/>
    </source>
</evidence>
<feature type="chain" id="PRO_5018005248" evidence="5">
    <location>
        <begin position="29"/>
        <end position="539"/>
    </location>
</feature>
<organism evidence="7 8">
    <name type="scientific">Falsigemmobacter faecalis</name>
    <dbReference type="NCBI Taxonomy" id="2488730"/>
    <lineage>
        <taxon>Bacteria</taxon>
        <taxon>Pseudomonadati</taxon>
        <taxon>Pseudomonadota</taxon>
        <taxon>Alphaproteobacteria</taxon>
        <taxon>Rhodobacterales</taxon>
        <taxon>Paracoccaceae</taxon>
        <taxon>Falsigemmobacter</taxon>
    </lineage>
</organism>
<comment type="similarity">
    <text evidence="2">Belongs to the bacterial solute-binding protein 5 family.</text>
</comment>
<evidence type="ECO:0000259" key="6">
    <source>
        <dbReference type="Pfam" id="PF00496"/>
    </source>
</evidence>
<dbReference type="Gene3D" id="3.40.190.10">
    <property type="entry name" value="Periplasmic binding protein-like II"/>
    <property type="match status" value="1"/>
</dbReference>
<dbReference type="SUPFAM" id="SSF53850">
    <property type="entry name" value="Periplasmic binding protein-like II"/>
    <property type="match status" value="1"/>
</dbReference>
<dbReference type="GO" id="GO:1904680">
    <property type="term" value="F:peptide transmembrane transporter activity"/>
    <property type="evidence" value="ECO:0007669"/>
    <property type="project" value="TreeGrafter"/>
</dbReference>
<protein>
    <submittedName>
        <fullName evidence="7">ABC transporter substrate-binding protein</fullName>
    </submittedName>
</protein>
<dbReference type="Pfam" id="PF00496">
    <property type="entry name" value="SBP_bac_5"/>
    <property type="match status" value="1"/>
</dbReference>
<sequence>MTFSMTRRALLLAQLALGLSAFAFPAHADADARKDILVVVGEQGPNSLDTLTPTANDYTRFVAWHAYDRLVSFGTKVNADGVKTYDKDTITPELAESWDVIDGGKAYIFHLRKDATFHDGSPVEAKDVKWSFDRALAAGGFPQIQMDAGSLSSPDQFEVIDSHTFKVSVPDGNKLALPDLGVPIPIVLNADLALSHATAEDPWANAWLANNTAGGGAYKVIKFTPGSELIFERFDDWKNGPVPAMKRVIYRQISSAGTRRALLEKGDADVSLGLPPKDFAEIAQDDRLKVIGVPKQSSLVGLELNLKDEHFSNPKVREAVAYAIPYQDIIDKAWHGRAKGMFGADPAAGYEASWPVKSPYYTDLDKAKALLTEAGYPEGFTTNLFFDLSNSTIYEPALLLIQENLAKIGITSEVEKVPGANWIARLLDKKMPAVFTGFFAWLDYADYHFYWTYHGGNNSVFNTSGYQSAEFDALIDQARFETDTAAYEAQLKEAIALAMKDLPKIPIAQDFHDVAFQKNIDGYEYWFNSHLNLRTLVKN</sequence>
<dbReference type="InterPro" id="IPR000914">
    <property type="entry name" value="SBP_5_dom"/>
</dbReference>
<dbReference type="OrthoDB" id="9803988at2"/>
<dbReference type="InterPro" id="IPR006311">
    <property type="entry name" value="TAT_signal"/>
</dbReference>
<evidence type="ECO:0000256" key="4">
    <source>
        <dbReference type="ARBA" id="ARBA00022729"/>
    </source>
</evidence>
<dbReference type="AlphaFoldDB" id="A0A3P3DID9"/>
<keyword evidence="8" id="KW-1185">Reference proteome</keyword>
<evidence type="ECO:0000313" key="7">
    <source>
        <dbReference type="EMBL" id="RRH72388.1"/>
    </source>
</evidence>
<reference evidence="7 8" key="1">
    <citation type="submission" date="2018-11" db="EMBL/GenBank/DDBJ databases">
        <title>Gemmobacter sp. nov., YIM 102744-1 draft genome.</title>
        <authorList>
            <person name="Li G."/>
            <person name="Jiang Y."/>
        </authorList>
    </citation>
    <scope>NUCLEOTIDE SEQUENCE [LARGE SCALE GENOMIC DNA]</scope>
    <source>
        <strain evidence="7 8">YIM 102744-1</strain>
    </source>
</reference>
<keyword evidence="3" id="KW-0813">Transport</keyword>
<evidence type="ECO:0000256" key="3">
    <source>
        <dbReference type="ARBA" id="ARBA00022448"/>
    </source>
</evidence>
<evidence type="ECO:0000256" key="1">
    <source>
        <dbReference type="ARBA" id="ARBA00004418"/>
    </source>
</evidence>
<dbReference type="Proteomes" id="UP000282125">
    <property type="component" value="Unassembled WGS sequence"/>
</dbReference>
<dbReference type="GO" id="GO:0043190">
    <property type="term" value="C:ATP-binding cassette (ABC) transporter complex"/>
    <property type="evidence" value="ECO:0007669"/>
    <property type="project" value="InterPro"/>
</dbReference>